<evidence type="ECO:0000313" key="3">
    <source>
        <dbReference type="EMBL" id="MPM25818.1"/>
    </source>
</evidence>
<dbReference type="InterPro" id="IPR002560">
    <property type="entry name" value="Transposase_DDE"/>
</dbReference>
<name>A0A644YCZ7_9ZZZZ</name>
<accession>A0A644YCZ7</accession>
<comment type="caution">
    <text evidence="3">The sequence shown here is derived from an EMBL/GenBank/DDBJ whole genome shotgun (WGS) entry which is preliminary data.</text>
</comment>
<dbReference type="AlphaFoldDB" id="A0A644YCZ7"/>
<feature type="domain" description="Transposase IS204/IS1001/IS1096/IS1165 DDE" evidence="1">
    <location>
        <begin position="155"/>
        <end position="227"/>
    </location>
</feature>
<dbReference type="EMBL" id="VSSQ01004585">
    <property type="protein sequence ID" value="MPM25818.1"/>
    <property type="molecule type" value="Genomic_DNA"/>
</dbReference>
<reference evidence="3" key="1">
    <citation type="submission" date="2019-08" db="EMBL/GenBank/DDBJ databases">
        <authorList>
            <person name="Kucharzyk K."/>
            <person name="Murdoch R.W."/>
            <person name="Higgins S."/>
            <person name="Loffler F."/>
        </authorList>
    </citation>
    <scope>NUCLEOTIDE SEQUENCE</scope>
</reference>
<evidence type="ECO:0000259" key="1">
    <source>
        <dbReference type="Pfam" id="PF01610"/>
    </source>
</evidence>
<feature type="domain" description="Transposase IS204/IS1001/IS1096/IS1165 helix-turn-helix" evidence="2">
    <location>
        <begin position="92"/>
        <end position="139"/>
    </location>
</feature>
<sequence length="229" mass="26019">MRATTLMNRLLDLEGVTVTSVKATTQTVIVQVRLRRRRLVCPECGYATRWRYDTRESFSSWRHLRIGAATLTVTTRLRRLRCPDHGVRVEGVPFARHRSGFTRDFEDLVAWSATKMDKTALCQLVSIDWDTVGRICERVADAQIDTGRLDGLFNIGVDEVSWKKHHNYLTLVVDHDSGKVVWGGEGKKAATLEEFFTELGEERSRRIEAVSMDMGPAFRKSVTAHAPAR</sequence>
<dbReference type="PANTHER" id="PTHR33498:SF1">
    <property type="entry name" value="TRANSPOSASE FOR INSERTION SEQUENCE ELEMENT IS1557"/>
    <property type="match status" value="1"/>
</dbReference>
<protein>
    <submittedName>
        <fullName evidence="3">ISL3 family transposase ISAar34</fullName>
    </submittedName>
</protein>
<proteinExistence type="predicted"/>
<dbReference type="PANTHER" id="PTHR33498">
    <property type="entry name" value="TRANSPOSASE FOR INSERTION SEQUENCE ELEMENT IS1557"/>
    <property type="match status" value="1"/>
</dbReference>
<organism evidence="3">
    <name type="scientific">bioreactor metagenome</name>
    <dbReference type="NCBI Taxonomy" id="1076179"/>
    <lineage>
        <taxon>unclassified sequences</taxon>
        <taxon>metagenomes</taxon>
        <taxon>ecological metagenomes</taxon>
    </lineage>
</organism>
<dbReference type="InterPro" id="IPR032877">
    <property type="entry name" value="Transposase_HTH"/>
</dbReference>
<dbReference type="InterPro" id="IPR047951">
    <property type="entry name" value="Transpos_ISL3"/>
</dbReference>
<gene>
    <name evidence="3" type="ORF">SDC9_72318</name>
</gene>
<evidence type="ECO:0000259" key="2">
    <source>
        <dbReference type="Pfam" id="PF13542"/>
    </source>
</evidence>
<dbReference type="Pfam" id="PF01610">
    <property type="entry name" value="DDE_Tnp_ISL3"/>
    <property type="match status" value="1"/>
</dbReference>
<dbReference type="Pfam" id="PF13542">
    <property type="entry name" value="HTH_Tnp_ISL3"/>
    <property type="match status" value="1"/>
</dbReference>